<name>A0ABD2MUM2_9CUCU</name>
<comment type="subcellular location">
    <subcellularLocation>
        <location evidence="1">Nucleus</location>
    </subcellularLocation>
</comment>
<feature type="region of interest" description="Disordered" evidence="2">
    <location>
        <begin position="169"/>
        <end position="212"/>
    </location>
</feature>
<organism evidence="4 5">
    <name type="scientific">Cryptolaemus montrouzieri</name>
    <dbReference type="NCBI Taxonomy" id="559131"/>
    <lineage>
        <taxon>Eukaryota</taxon>
        <taxon>Metazoa</taxon>
        <taxon>Ecdysozoa</taxon>
        <taxon>Arthropoda</taxon>
        <taxon>Hexapoda</taxon>
        <taxon>Insecta</taxon>
        <taxon>Pterygota</taxon>
        <taxon>Neoptera</taxon>
        <taxon>Endopterygota</taxon>
        <taxon>Coleoptera</taxon>
        <taxon>Polyphaga</taxon>
        <taxon>Cucujiformia</taxon>
        <taxon>Coccinelloidea</taxon>
        <taxon>Coccinellidae</taxon>
        <taxon>Scymninae</taxon>
        <taxon>Scymnini</taxon>
        <taxon>Cryptolaemus</taxon>
    </lineage>
</organism>
<dbReference type="Gene3D" id="1.10.10.60">
    <property type="entry name" value="Homeodomain-like"/>
    <property type="match status" value="1"/>
</dbReference>
<dbReference type="SUPFAM" id="SSF46689">
    <property type="entry name" value="Homeodomain-like"/>
    <property type="match status" value="1"/>
</dbReference>
<evidence type="ECO:0000259" key="3">
    <source>
        <dbReference type="Pfam" id="PF05225"/>
    </source>
</evidence>
<protein>
    <recommendedName>
        <fullName evidence="3">HTH psq-type domain-containing protein</fullName>
    </recommendedName>
</protein>
<comment type="caution">
    <text evidence="4">The sequence shown here is derived from an EMBL/GenBank/DDBJ whole genome shotgun (WGS) entry which is preliminary data.</text>
</comment>
<accession>A0ABD2MUM2</accession>
<dbReference type="AlphaFoldDB" id="A0ABD2MUM2"/>
<evidence type="ECO:0000313" key="4">
    <source>
        <dbReference type="EMBL" id="KAL3270183.1"/>
    </source>
</evidence>
<reference evidence="4 5" key="1">
    <citation type="journal article" date="2021" name="BMC Biol.">
        <title>Horizontally acquired antibacterial genes associated with adaptive radiation of ladybird beetles.</title>
        <authorList>
            <person name="Li H.S."/>
            <person name="Tang X.F."/>
            <person name="Huang Y.H."/>
            <person name="Xu Z.Y."/>
            <person name="Chen M.L."/>
            <person name="Du X.Y."/>
            <person name="Qiu B.Y."/>
            <person name="Chen P.T."/>
            <person name="Zhang W."/>
            <person name="Slipinski A."/>
            <person name="Escalona H.E."/>
            <person name="Waterhouse R.M."/>
            <person name="Zwick A."/>
            <person name="Pang H."/>
        </authorList>
    </citation>
    <scope>NUCLEOTIDE SEQUENCE [LARGE SCALE GENOMIC DNA]</scope>
    <source>
        <strain evidence="4">SYSU2018</strain>
    </source>
</reference>
<feature type="region of interest" description="Disordered" evidence="2">
    <location>
        <begin position="220"/>
        <end position="239"/>
    </location>
</feature>
<dbReference type="Pfam" id="PF05225">
    <property type="entry name" value="HTH_psq"/>
    <property type="match status" value="1"/>
</dbReference>
<dbReference type="EMBL" id="JABFTP020000021">
    <property type="protein sequence ID" value="KAL3270183.1"/>
    <property type="molecule type" value="Genomic_DNA"/>
</dbReference>
<evidence type="ECO:0000256" key="2">
    <source>
        <dbReference type="SAM" id="MobiDB-lite"/>
    </source>
</evidence>
<feature type="compositionally biased region" description="Basic residues" evidence="2">
    <location>
        <begin position="230"/>
        <end position="239"/>
    </location>
</feature>
<evidence type="ECO:0000313" key="5">
    <source>
        <dbReference type="Proteomes" id="UP001516400"/>
    </source>
</evidence>
<dbReference type="InterPro" id="IPR009057">
    <property type="entry name" value="Homeodomain-like_sf"/>
</dbReference>
<keyword evidence="5" id="KW-1185">Reference proteome</keyword>
<feature type="domain" description="HTH psq-type" evidence="3">
    <location>
        <begin position="14"/>
        <end position="46"/>
    </location>
</feature>
<feature type="compositionally biased region" description="Polar residues" evidence="2">
    <location>
        <begin position="181"/>
        <end position="202"/>
    </location>
</feature>
<evidence type="ECO:0000256" key="1">
    <source>
        <dbReference type="ARBA" id="ARBA00004123"/>
    </source>
</evidence>
<sequence length="239" mass="26625">MEKTKRKGKWDQSNLQTAIDKILSKEMSLREASLRYKIPKSTIHDKTSSLNRGQKVVLQPKLGRFTNTFTPEYEQLLVEHIRANAESRITDYDIAGPVNEAFTEVARLEIAVSGFKCTGIQPFDRDIFSDLDYLPADMINIPLEDPQTSSNAVGTSKEVSCSDLTEAGSSSTKCDLEHSNNMDTQGSSEASKKSICQKNINSPKPLPNLDPDVVQVIHNLSPLPDDAKKRSLARKRKCE</sequence>
<dbReference type="GO" id="GO:0005634">
    <property type="term" value="C:nucleus"/>
    <property type="evidence" value="ECO:0007669"/>
    <property type="project" value="UniProtKB-SubCell"/>
</dbReference>
<dbReference type="Proteomes" id="UP001516400">
    <property type="component" value="Unassembled WGS sequence"/>
</dbReference>
<dbReference type="InterPro" id="IPR007889">
    <property type="entry name" value="HTH_Psq"/>
</dbReference>
<proteinExistence type="predicted"/>
<gene>
    <name evidence="4" type="ORF">HHI36_009240</name>
</gene>